<protein>
    <recommendedName>
        <fullName evidence="5">3-methylmercaptopropionyl-CoA ligase</fullName>
        <ecNumber evidence="4">6.2.1.44</ecNumber>
    </recommendedName>
</protein>
<gene>
    <name evidence="9" type="primary">lcfB_3</name>
    <name evidence="9" type="ORF">SPDO_06390</name>
</gene>
<evidence type="ECO:0000256" key="3">
    <source>
        <dbReference type="ARBA" id="ARBA00051915"/>
    </source>
</evidence>
<dbReference type="SUPFAM" id="SSF56801">
    <property type="entry name" value="Acetyl-CoA synthetase-like"/>
    <property type="match status" value="1"/>
</dbReference>
<dbReference type="Gene3D" id="3.30.300.30">
    <property type="match status" value="1"/>
</dbReference>
<keyword evidence="6" id="KW-0472">Membrane</keyword>
<comment type="similarity">
    <text evidence="1">Belongs to the ATP-dependent AMP-binding enzyme family.</text>
</comment>
<dbReference type="GO" id="GO:0016878">
    <property type="term" value="F:acid-thiol ligase activity"/>
    <property type="evidence" value="ECO:0007669"/>
    <property type="project" value="UniProtKB-ARBA"/>
</dbReference>
<dbReference type="Gene3D" id="3.40.50.980">
    <property type="match status" value="2"/>
</dbReference>
<dbReference type="EMBL" id="NBBI01000001">
    <property type="protein sequence ID" value="OWK33754.1"/>
    <property type="molecule type" value="Genomic_DNA"/>
</dbReference>
<dbReference type="FunFam" id="3.30.300.30:FF:000008">
    <property type="entry name" value="2,3-dihydroxybenzoate-AMP ligase"/>
    <property type="match status" value="1"/>
</dbReference>
<dbReference type="PROSITE" id="PS00455">
    <property type="entry name" value="AMP_BINDING"/>
    <property type="match status" value="1"/>
</dbReference>
<evidence type="ECO:0000256" key="6">
    <source>
        <dbReference type="SAM" id="Phobius"/>
    </source>
</evidence>
<dbReference type="Pfam" id="PF00501">
    <property type="entry name" value="AMP-binding"/>
    <property type="match status" value="1"/>
</dbReference>
<accession>A0A245ZVH8</accession>
<proteinExistence type="inferred from homology"/>
<dbReference type="RefSeq" id="WP_088365960.1">
    <property type="nucleotide sequence ID" value="NZ_NBBI01000001.1"/>
</dbReference>
<evidence type="ECO:0000256" key="1">
    <source>
        <dbReference type="ARBA" id="ARBA00006432"/>
    </source>
</evidence>
<comment type="caution">
    <text evidence="9">The sequence shown here is derived from an EMBL/GenBank/DDBJ whole genome shotgun (WGS) entry which is preliminary data.</text>
</comment>
<dbReference type="InterPro" id="IPR025110">
    <property type="entry name" value="AMP-bd_C"/>
</dbReference>
<dbReference type="InterPro" id="IPR020845">
    <property type="entry name" value="AMP-binding_CS"/>
</dbReference>
<comment type="catalytic activity">
    <reaction evidence="3">
        <text>3-(methylsulfanyl)propanoate + ATP + CoA = 3-(methylsulfanyl)propanoyl-CoA + AMP + diphosphate</text>
        <dbReference type="Rhea" id="RHEA:43052"/>
        <dbReference type="ChEBI" id="CHEBI:30616"/>
        <dbReference type="ChEBI" id="CHEBI:33019"/>
        <dbReference type="ChEBI" id="CHEBI:49016"/>
        <dbReference type="ChEBI" id="CHEBI:57287"/>
        <dbReference type="ChEBI" id="CHEBI:82815"/>
        <dbReference type="ChEBI" id="CHEBI:456215"/>
        <dbReference type="EC" id="6.2.1.44"/>
    </reaction>
    <physiologicalReaction direction="left-to-right" evidence="3">
        <dbReference type="Rhea" id="RHEA:43053"/>
    </physiologicalReaction>
</comment>
<keyword evidence="6" id="KW-0812">Transmembrane</keyword>
<evidence type="ECO:0000259" key="8">
    <source>
        <dbReference type="Pfam" id="PF13193"/>
    </source>
</evidence>
<dbReference type="InterPro" id="IPR050237">
    <property type="entry name" value="ATP-dep_AMP-bd_enzyme"/>
</dbReference>
<dbReference type="PANTHER" id="PTHR43767">
    <property type="entry name" value="LONG-CHAIN-FATTY-ACID--COA LIGASE"/>
    <property type="match status" value="1"/>
</dbReference>
<feature type="domain" description="AMP-dependent synthetase/ligase" evidence="7">
    <location>
        <begin position="47"/>
        <end position="422"/>
    </location>
</feature>
<evidence type="ECO:0000256" key="5">
    <source>
        <dbReference type="ARBA" id="ARBA00067668"/>
    </source>
</evidence>
<dbReference type="Pfam" id="PF13193">
    <property type="entry name" value="AMP-binding_C"/>
    <property type="match status" value="1"/>
</dbReference>
<feature type="transmembrane region" description="Helical" evidence="6">
    <location>
        <begin position="99"/>
        <end position="120"/>
    </location>
</feature>
<dbReference type="Proteomes" id="UP000197290">
    <property type="component" value="Unassembled WGS sequence"/>
</dbReference>
<evidence type="ECO:0000313" key="10">
    <source>
        <dbReference type="Proteomes" id="UP000197290"/>
    </source>
</evidence>
<keyword evidence="6" id="KW-1133">Transmembrane helix</keyword>
<dbReference type="PANTHER" id="PTHR43767:SF1">
    <property type="entry name" value="NONRIBOSOMAL PEPTIDE SYNTHASE PES1 (EUROFUNG)-RELATED"/>
    <property type="match status" value="1"/>
</dbReference>
<name>A0A245ZVH8_9SPHN</name>
<evidence type="ECO:0000259" key="7">
    <source>
        <dbReference type="Pfam" id="PF00501"/>
    </source>
</evidence>
<evidence type="ECO:0000256" key="2">
    <source>
        <dbReference type="ARBA" id="ARBA00022598"/>
    </source>
</evidence>
<evidence type="ECO:0000256" key="4">
    <source>
        <dbReference type="ARBA" id="ARBA00066616"/>
    </source>
</evidence>
<keyword evidence="2 9" id="KW-0436">Ligase</keyword>
<keyword evidence="10" id="KW-1185">Reference proteome</keyword>
<organism evidence="9 10">
    <name type="scientific">Sphingomonas dokdonensis</name>
    <dbReference type="NCBI Taxonomy" id="344880"/>
    <lineage>
        <taxon>Bacteria</taxon>
        <taxon>Pseudomonadati</taxon>
        <taxon>Pseudomonadota</taxon>
        <taxon>Alphaproteobacteria</taxon>
        <taxon>Sphingomonadales</taxon>
        <taxon>Sphingomonadaceae</taxon>
        <taxon>Sphingomonas</taxon>
    </lineage>
</organism>
<dbReference type="InterPro" id="IPR000873">
    <property type="entry name" value="AMP-dep_synth/lig_dom"/>
</dbReference>
<sequence>MSVKEAEAVLTAPGAKFEMETVTIRGVPTRVWKNAPPHMAALVALSQTHGERLATIYEDERVSYDAQFRAIAALAADLAAGGVKKGDRVALAMRNLPEWIVAFFAITVSGAVAVPLNAWWTGDELAYGLEDSGATVLIADDERWERIAPLRAQLPGLRRVLVSRAAAPLEGAERLEEVIGIPQDWAHLPAGALPDAALEPEDEATILYTSGTTGKPKGALGTHRNFMTNILSTGYAMSRSILRRGDPLPEPSQKVALTVIPLFHATALSSGLMGAMAAGHTIIYMRKFEAVRAMEIIEREKVNSTGGVPTIAWQLLEHPDRHRYDLSSLETIGYGGAPSAPELVRKIAAELKSAPGNGWGMTETTATVTTHSGEDYLHRPESCGPAVAVADLKVTDGDGRELPPGEVGELWARGPMIVKGYWNKPEATATTFVDGWVRTGDLARLDEEGFCFIVDRAKDMVIRGGENIYSSEVENVLYDHPAVTDCALIGIPHRTLGEEPAAIVHLAPGTTASEAELQAWVRDRLAAFKVPVAIRFCDEMLPRNANGKILKRDLKELFEDRAAA</sequence>
<reference evidence="9 10" key="1">
    <citation type="submission" date="2017-03" db="EMBL/GenBank/DDBJ databases">
        <title>Genome sequence of Sphingomonas dokdonensis DSM 21029.</title>
        <authorList>
            <person name="Poehlein A."/>
            <person name="Wuebbeler J.H."/>
            <person name="Steinbuechel A."/>
            <person name="Daniel R."/>
        </authorList>
    </citation>
    <scope>NUCLEOTIDE SEQUENCE [LARGE SCALE GENOMIC DNA]</scope>
    <source>
        <strain evidence="9 10">DSM 21029</strain>
    </source>
</reference>
<feature type="domain" description="AMP-binding enzyme C-terminal" evidence="8">
    <location>
        <begin position="472"/>
        <end position="548"/>
    </location>
</feature>
<dbReference type="AlphaFoldDB" id="A0A245ZVH8"/>
<evidence type="ECO:0000313" key="9">
    <source>
        <dbReference type="EMBL" id="OWK33754.1"/>
    </source>
</evidence>
<dbReference type="EC" id="6.2.1.44" evidence="4"/>
<dbReference type="InterPro" id="IPR045851">
    <property type="entry name" value="AMP-bd_C_sf"/>
</dbReference>
<dbReference type="Gene3D" id="2.30.38.10">
    <property type="entry name" value="Luciferase, Domain 3"/>
    <property type="match status" value="1"/>
</dbReference>
<dbReference type="OrthoDB" id="9803968at2"/>